<keyword evidence="4 10" id="KW-0812">Transmembrane</keyword>
<evidence type="ECO:0000256" key="7">
    <source>
        <dbReference type="ARBA" id="ARBA00023136"/>
    </source>
</evidence>
<feature type="transmembrane region" description="Helical" evidence="11">
    <location>
        <begin position="343"/>
        <end position="372"/>
    </location>
</feature>
<evidence type="ECO:0000256" key="6">
    <source>
        <dbReference type="ARBA" id="ARBA00022989"/>
    </source>
</evidence>
<feature type="transmembrane region" description="Helical" evidence="11">
    <location>
        <begin position="204"/>
        <end position="231"/>
    </location>
</feature>
<dbReference type="InterPro" id="IPR037272">
    <property type="entry name" value="SNS_sf"/>
</dbReference>
<dbReference type="PANTHER" id="PTHR11616:SF241">
    <property type="entry name" value="SODIUM- AND CHLORIDE-DEPENDENT GLYCINE TRANSPORTER 2"/>
    <property type="match status" value="1"/>
</dbReference>
<feature type="binding site" evidence="8">
    <location>
        <position position="21"/>
    </location>
    <ligand>
        <name>Na(+)</name>
        <dbReference type="ChEBI" id="CHEBI:29101"/>
        <label>1</label>
    </ligand>
</feature>
<comment type="similarity">
    <text evidence="2 10">Belongs to the sodium:neurotransmitter symporter (SNF) (TC 2.A.22) family.</text>
</comment>
<keyword evidence="8" id="KW-0915">Sodium</keyword>
<dbReference type="GO" id="GO:0005886">
    <property type="term" value="C:plasma membrane"/>
    <property type="evidence" value="ECO:0007669"/>
    <property type="project" value="TreeGrafter"/>
</dbReference>
<feature type="binding site" evidence="8">
    <location>
        <position position="258"/>
    </location>
    <ligand>
        <name>Na(+)</name>
        <dbReference type="ChEBI" id="CHEBI:29101"/>
        <label>1</label>
    </ligand>
</feature>
<feature type="transmembrane region" description="Helical" evidence="11">
    <location>
        <begin position="284"/>
        <end position="309"/>
    </location>
</feature>
<feature type="transmembrane region" description="Helical" evidence="11">
    <location>
        <begin position="416"/>
        <end position="436"/>
    </location>
</feature>
<dbReference type="PROSITE" id="PS00610">
    <property type="entry name" value="NA_NEUROTRAN_SYMP_1"/>
    <property type="match status" value="1"/>
</dbReference>
<feature type="binding site" evidence="8">
    <location>
        <position position="358"/>
    </location>
    <ligand>
        <name>Na(+)</name>
        <dbReference type="ChEBI" id="CHEBI:29101"/>
        <label>1</label>
    </ligand>
</feature>
<dbReference type="NCBIfam" id="NF037979">
    <property type="entry name" value="Na_transp"/>
    <property type="match status" value="1"/>
</dbReference>
<sequence>GAPRERWASQTEFLLSCLGYAVGIGNIWRFPFLCYRNGGGAFLIPYLLTLVICGIPLVYLETTLGQFSSAGCISVFNVNPLFKGAGYAVIILNVIAVIYFSAIMSYPILYIYHSFSSPLPWQFCGNSWNTDRCSEISSNSSLTTNVSVTTPEDEFFHIRLLHMSPGIEEIGGIVWPVLICNVISWILVYLCISNGVKSVGKIVYFTVLFPYVVLFALLIRGTTLPGAWQGIMYYLLPDWSQLKKPKVWADAATQIFFSLGPGWGGLISMASFNDFHYNNIRPSVIIPLVNSGTSILAGFVVFSVLGFAAERASVPIGQVATAGPGLAFVTYPAAVTMMPAPNFWAITFFVMLFFLGVDTMFVTIEAVISGVIDEFPGLRHSKRLITVITCGVLFLLSITCNTEGGLHVISLLDAHVAIATVPLVCALEIIAAVYTYGPKKLSADVAFMTGEPLWNIWFILWRYIVPVLLLVITVYSLREAAGPLGCLVAFASAIFIPIHAARVLLQSKGSFKERLVKNCQPNERWGPADPEIKELWKTMIRCTSLELHDISSTTDHIAMN</sequence>
<feature type="transmembrane region" description="Helical" evidence="11">
    <location>
        <begin position="12"/>
        <end position="30"/>
    </location>
</feature>
<proteinExistence type="inferred from homology"/>
<dbReference type="PROSITE" id="PS50267">
    <property type="entry name" value="NA_NEUROTRAN_SYMP_3"/>
    <property type="match status" value="1"/>
</dbReference>
<dbReference type="SUPFAM" id="SSF161070">
    <property type="entry name" value="SNF-like"/>
    <property type="match status" value="1"/>
</dbReference>
<dbReference type="GO" id="GO:0046872">
    <property type="term" value="F:metal ion binding"/>
    <property type="evidence" value="ECO:0007669"/>
    <property type="project" value="UniProtKB-KW"/>
</dbReference>
<evidence type="ECO:0000256" key="2">
    <source>
        <dbReference type="ARBA" id="ARBA00006459"/>
    </source>
</evidence>
<dbReference type="Pfam" id="PF00209">
    <property type="entry name" value="SNF"/>
    <property type="match status" value="1"/>
</dbReference>
<feature type="non-terminal residue" evidence="12">
    <location>
        <position position="1"/>
    </location>
</feature>
<feature type="disulfide bond" evidence="9">
    <location>
        <begin position="124"/>
        <end position="133"/>
    </location>
</feature>
<evidence type="ECO:0000256" key="8">
    <source>
        <dbReference type="PIRSR" id="PIRSR600175-1"/>
    </source>
</evidence>
<dbReference type="Proteomes" id="UP000324832">
    <property type="component" value="Unassembled WGS sequence"/>
</dbReference>
<dbReference type="PROSITE" id="PS00754">
    <property type="entry name" value="NA_NEUROTRAN_SYMP_2"/>
    <property type="match status" value="1"/>
</dbReference>
<organism evidence="12 13">
    <name type="scientific">Leptidea sinapis</name>
    <dbReference type="NCBI Taxonomy" id="189913"/>
    <lineage>
        <taxon>Eukaryota</taxon>
        <taxon>Metazoa</taxon>
        <taxon>Ecdysozoa</taxon>
        <taxon>Arthropoda</taxon>
        <taxon>Hexapoda</taxon>
        <taxon>Insecta</taxon>
        <taxon>Pterygota</taxon>
        <taxon>Neoptera</taxon>
        <taxon>Endopterygota</taxon>
        <taxon>Lepidoptera</taxon>
        <taxon>Glossata</taxon>
        <taxon>Ditrysia</taxon>
        <taxon>Papilionoidea</taxon>
        <taxon>Pieridae</taxon>
        <taxon>Dismorphiinae</taxon>
        <taxon>Leptidea</taxon>
    </lineage>
</organism>
<dbReference type="PANTHER" id="PTHR11616">
    <property type="entry name" value="SODIUM/CHLORIDE DEPENDENT TRANSPORTER"/>
    <property type="match status" value="1"/>
</dbReference>
<keyword evidence="3 10" id="KW-0813">Transport</keyword>
<dbReference type="AlphaFoldDB" id="A0A5E4PN78"/>
<name>A0A5E4PN78_9NEOP</name>
<feature type="transmembrane region" description="Helical" evidence="11">
    <location>
        <begin position="42"/>
        <end position="60"/>
    </location>
</feature>
<feature type="transmembrane region" description="Helical" evidence="11">
    <location>
        <begin position="87"/>
        <end position="112"/>
    </location>
</feature>
<feature type="transmembrane region" description="Helical" evidence="11">
    <location>
        <begin position="384"/>
        <end position="404"/>
    </location>
</feature>
<feature type="binding site" evidence="8">
    <location>
        <position position="290"/>
    </location>
    <ligand>
        <name>Na(+)</name>
        <dbReference type="ChEBI" id="CHEBI:29101"/>
        <label>1</label>
    </ligand>
</feature>
<evidence type="ECO:0000313" key="12">
    <source>
        <dbReference type="EMBL" id="VVC86792.1"/>
    </source>
</evidence>
<evidence type="ECO:0000256" key="9">
    <source>
        <dbReference type="PIRSR" id="PIRSR600175-2"/>
    </source>
</evidence>
<evidence type="ECO:0000256" key="1">
    <source>
        <dbReference type="ARBA" id="ARBA00004141"/>
    </source>
</evidence>
<comment type="subcellular location">
    <subcellularLocation>
        <location evidence="1">Membrane</location>
        <topology evidence="1">Multi-pass membrane protein</topology>
    </subcellularLocation>
</comment>
<evidence type="ECO:0000256" key="3">
    <source>
        <dbReference type="ARBA" id="ARBA00022448"/>
    </source>
</evidence>
<feature type="transmembrane region" description="Helical" evidence="11">
    <location>
        <begin position="456"/>
        <end position="475"/>
    </location>
</feature>
<dbReference type="EMBL" id="FZQP02000021">
    <property type="protein sequence ID" value="VVC86792.1"/>
    <property type="molecule type" value="Genomic_DNA"/>
</dbReference>
<dbReference type="InterPro" id="IPR000175">
    <property type="entry name" value="Na/ntran_symport"/>
</dbReference>
<dbReference type="GO" id="GO:0089718">
    <property type="term" value="P:amino acid import across plasma membrane"/>
    <property type="evidence" value="ECO:0007669"/>
    <property type="project" value="TreeGrafter"/>
</dbReference>
<evidence type="ECO:0000256" key="5">
    <source>
        <dbReference type="ARBA" id="ARBA00022847"/>
    </source>
</evidence>
<feature type="transmembrane region" description="Helical" evidence="11">
    <location>
        <begin position="481"/>
        <end position="505"/>
    </location>
</feature>
<keyword evidence="7 11" id="KW-0472">Membrane</keyword>
<evidence type="ECO:0000256" key="11">
    <source>
        <dbReference type="SAM" id="Phobius"/>
    </source>
</evidence>
<keyword evidence="6 11" id="KW-1133">Transmembrane helix</keyword>
<feature type="transmembrane region" description="Helical" evidence="11">
    <location>
        <begin position="173"/>
        <end position="192"/>
    </location>
</feature>
<evidence type="ECO:0000256" key="4">
    <source>
        <dbReference type="ARBA" id="ARBA00022692"/>
    </source>
</evidence>
<feature type="binding site" evidence="8">
    <location>
        <position position="26"/>
    </location>
    <ligand>
        <name>Na(+)</name>
        <dbReference type="ChEBI" id="CHEBI:29101"/>
        <label>1</label>
    </ligand>
</feature>
<evidence type="ECO:0000313" key="13">
    <source>
        <dbReference type="Proteomes" id="UP000324832"/>
    </source>
</evidence>
<evidence type="ECO:0000256" key="10">
    <source>
        <dbReference type="RuleBase" id="RU003732"/>
    </source>
</evidence>
<dbReference type="PRINTS" id="PR00176">
    <property type="entry name" value="NANEUSMPORT"/>
</dbReference>
<gene>
    <name evidence="12" type="ORF">LSINAPIS_LOCUS544</name>
</gene>
<feature type="binding site" evidence="8">
    <location>
        <position position="355"/>
    </location>
    <ligand>
        <name>Na(+)</name>
        <dbReference type="ChEBI" id="CHEBI:29101"/>
        <label>1</label>
    </ligand>
</feature>
<feature type="binding site" evidence="8">
    <location>
        <position position="19"/>
    </location>
    <ligand>
        <name>Na(+)</name>
        <dbReference type="ChEBI" id="CHEBI:29101"/>
        <label>1</label>
    </ligand>
</feature>
<accession>A0A5E4PN78</accession>
<keyword evidence="13" id="KW-1185">Reference proteome</keyword>
<keyword evidence="5 10" id="KW-0769">Symport</keyword>
<reference evidence="12 13" key="1">
    <citation type="submission" date="2017-07" db="EMBL/GenBank/DDBJ databases">
        <authorList>
            <person name="Talla V."/>
            <person name="Backstrom N."/>
        </authorList>
    </citation>
    <scope>NUCLEOTIDE SEQUENCE [LARGE SCALE GENOMIC DNA]</scope>
</reference>
<dbReference type="GO" id="GO:0005283">
    <property type="term" value="F:amino acid:sodium symporter activity"/>
    <property type="evidence" value="ECO:0007669"/>
    <property type="project" value="TreeGrafter"/>
</dbReference>
<feature type="binding site" evidence="8">
    <location>
        <position position="22"/>
    </location>
    <ligand>
        <name>Na(+)</name>
        <dbReference type="ChEBI" id="CHEBI:29101"/>
        <label>1</label>
    </ligand>
</feature>
<keyword evidence="9" id="KW-1015">Disulfide bond</keyword>
<keyword evidence="8" id="KW-0479">Metal-binding</keyword>
<protein>
    <recommendedName>
        <fullName evidence="10">Transporter</fullName>
    </recommendedName>
</protein>